<comment type="catalytic activity">
    <reaction evidence="10">
        <text>D-glyceraldehyde 3-phosphate + pyruvate + H(+) = 1-deoxy-D-xylulose 5-phosphate + CO2</text>
        <dbReference type="Rhea" id="RHEA:12605"/>
        <dbReference type="ChEBI" id="CHEBI:15361"/>
        <dbReference type="ChEBI" id="CHEBI:15378"/>
        <dbReference type="ChEBI" id="CHEBI:16526"/>
        <dbReference type="ChEBI" id="CHEBI:57792"/>
        <dbReference type="ChEBI" id="CHEBI:59776"/>
        <dbReference type="EC" id="2.2.1.7"/>
    </reaction>
</comment>
<dbReference type="InterPro" id="IPR009014">
    <property type="entry name" value="Transketo_C/PFOR_II"/>
</dbReference>
<comment type="subunit">
    <text evidence="3 10">Homodimer.</text>
</comment>
<organism evidence="12 13">
    <name type="scientific">Harryflintia acetispora</name>
    <dbReference type="NCBI Taxonomy" id="1849041"/>
    <lineage>
        <taxon>Bacteria</taxon>
        <taxon>Bacillati</taxon>
        <taxon>Bacillota</taxon>
        <taxon>Clostridia</taxon>
        <taxon>Eubacteriales</taxon>
        <taxon>Oscillospiraceae</taxon>
        <taxon>Harryflintia</taxon>
    </lineage>
</organism>
<dbReference type="InterPro" id="IPR033248">
    <property type="entry name" value="Transketolase_C"/>
</dbReference>
<dbReference type="Gene3D" id="3.40.50.920">
    <property type="match status" value="1"/>
</dbReference>
<dbReference type="Pfam" id="PF13292">
    <property type="entry name" value="DXP_synthase_N"/>
    <property type="match status" value="1"/>
</dbReference>
<dbReference type="GO" id="GO:0000287">
    <property type="term" value="F:magnesium ion binding"/>
    <property type="evidence" value="ECO:0007669"/>
    <property type="project" value="UniProtKB-UniRule"/>
</dbReference>
<dbReference type="CDD" id="cd02007">
    <property type="entry name" value="TPP_DXS"/>
    <property type="match status" value="1"/>
</dbReference>
<dbReference type="Pfam" id="PF02780">
    <property type="entry name" value="Transketolase_C"/>
    <property type="match status" value="1"/>
</dbReference>
<evidence type="ECO:0000256" key="9">
    <source>
        <dbReference type="ARBA" id="ARBA00023229"/>
    </source>
</evidence>
<evidence type="ECO:0000256" key="6">
    <source>
        <dbReference type="ARBA" id="ARBA00022842"/>
    </source>
</evidence>
<feature type="binding site" evidence="10">
    <location>
        <position position="369"/>
    </location>
    <ligand>
        <name>thiamine diphosphate</name>
        <dbReference type="ChEBI" id="CHEBI:58937"/>
    </ligand>
</feature>
<dbReference type="GO" id="GO:0005829">
    <property type="term" value="C:cytosol"/>
    <property type="evidence" value="ECO:0007669"/>
    <property type="project" value="TreeGrafter"/>
</dbReference>
<gene>
    <name evidence="10" type="primary">dxs</name>
    <name evidence="12" type="ORF">EDD78_1179</name>
</gene>
<keyword evidence="6 10" id="KW-0460">Magnesium</keyword>
<dbReference type="InterPro" id="IPR005477">
    <property type="entry name" value="Dxylulose-5-P_synthase"/>
</dbReference>
<evidence type="ECO:0000313" key="13">
    <source>
        <dbReference type="Proteomes" id="UP000294682"/>
    </source>
</evidence>
<dbReference type="PROSITE" id="PS00801">
    <property type="entry name" value="TRANSKETOLASE_1"/>
    <property type="match status" value="1"/>
</dbReference>
<feature type="binding site" evidence="10">
    <location>
        <begin position="117"/>
        <end position="119"/>
    </location>
    <ligand>
        <name>thiamine diphosphate</name>
        <dbReference type="ChEBI" id="CHEBI:58937"/>
    </ligand>
</feature>
<evidence type="ECO:0000256" key="3">
    <source>
        <dbReference type="ARBA" id="ARBA00011738"/>
    </source>
</evidence>
<evidence type="ECO:0000256" key="7">
    <source>
        <dbReference type="ARBA" id="ARBA00022977"/>
    </source>
</evidence>
<dbReference type="InterPro" id="IPR005475">
    <property type="entry name" value="Transketolase-like_Pyr-bd"/>
</dbReference>
<reference evidence="12 13" key="1">
    <citation type="submission" date="2019-03" db="EMBL/GenBank/DDBJ databases">
        <title>Genomic Encyclopedia of Type Strains, Phase IV (KMG-IV): sequencing the most valuable type-strain genomes for metagenomic binning, comparative biology and taxonomic classification.</title>
        <authorList>
            <person name="Goeker M."/>
        </authorList>
    </citation>
    <scope>NUCLEOTIDE SEQUENCE [LARGE SCALE GENOMIC DNA]</scope>
    <source>
        <strain evidence="12 13">DSM 100433</strain>
    </source>
</reference>
<keyword evidence="13" id="KW-1185">Reference proteome</keyword>
<evidence type="ECO:0000256" key="1">
    <source>
        <dbReference type="ARBA" id="ARBA00004980"/>
    </source>
</evidence>
<dbReference type="PANTHER" id="PTHR43322:SF5">
    <property type="entry name" value="1-DEOXY-D-XYLULOSE-5-PHOSPHATE SYNTHASE, CHLOROPLASTIC"/>
    <property type="match status" value="1"/>
</dbReference>
<dbReference type="RefSeq" id="WP_286170914.1">
    <property type="nucleotide sequence ID" value="NZ_SLUK01000017.1"/>
</dbReference>
<proteinExistence type="inferred from homology"/>
<dbReference type="GO" id="GO:0009228">
    <property type="term" value="P:thiamine biosynthetic process"/>
    <property type="evidence" value="ECO:0007669"/>
    <property type="project" value="UniProtKB-UniRule"/>
</dbReference>
<evidence type="ECO:0000259" key="11">
    <source>
        <dbReference type="SMART" id="SM00861"/>
    </source>
</evidence>
<keyword evidence="7 10" id="KW-0784">Thiamine biosynthesis</keyword>
<dbReference type="GO" id="GO:0019288">
    <property type="term" value="P:isopentenyl diphosphate biosynthetic process, methylerythritol 4-phosphate pathway"/>
    <property type="evidence" value="ECO:0007669"/>
    <property type="project" value="TreeGrafter"/>
</dbReference>
<comment type="cofactor">
    <cofactor evidence="10">
        <name>thiamine diphosphate</name>
        <dbReference type="ChEBI" id="CHEBI:58937"/>
    </cofactor>
    <text evidence="10">Binds 1 thiamine pyrophosphate per subunit.</text>
</comment>
<feature type="binding site" evidence="10">
    <location>
        <position position="287"/>
    </location>
    <ligand>
        <name>thiamine diphosphate</name>
        <dbReference type="ChEBI" id="CHEBI:58937"/>
    </ligand>
</feature>
<dbReference type="Pfam" id="PF02779">
    <property type="entry name" value="Transket_pyr"/>
    <property type="match status" value="1"/>
</dbReference>
<dbReference type="GO" id="GO:0008661">
    <property type="term" value="F:1-deoxy-D-xylulose-5-phosphate synthase activity"/>
    <property type="evidence" value="ECO:0007669"/>
    <property type="project" value="UniProtKB-UniRule"/>
</dbReference>
<comment type="similarity">
    <text evidence="2 10">Belongs to the transketolase family. DXPS subfamily.</text>
</comment>
<dbReference type="NCBIfam" id="TIGR00204">
    <property type="entry name" value="dxs"/>
    <property type="match status" value="1"/>
</dbReference>
<dbReference type="HAMAP" id="MF_00315">
    <property type="entry name" value="DXP_synth"/>
    <property type="match status" value="1"/>
</dbReference>
<feature type="binding site" evidence="10">
    <location>
        <position position="176"/>
    </location>
    <ligand>
        <name>thiamine diphosphate</name>
        <dbReference type="ChEBI" id="CHEBI:58937"/>
    </ligand>
</feature>
<dbReference type="SMART" id="SM00861">
    <property type="entry name" value="Transket_pyr"/>
    <property type="match status" value="1"/>
</dbReference>
<keyword evidence="5 10" id="KW-0479">Metal-binding</keyword>
<accession>A0A9X8Y738</accession>
<feature type="binding site" evidence="10">
    <location>
        <position position="176"/>
    </location>
    <ligand>
        <name>Mg(2+)</name>
        <dbReference type="ChEBI" id="CHEBI:18420"/>
    </ligand>
</feature>
<dbReference type="Proteomes" id="UP000294682">
    <property type="component" value="Unassembled WGS sequence"/>
</dbReference>
<keyword evidence="8 10" id="KW-0786">Thiamine pyrophosphate</keyword>
<keyword evidence="9 10" id="KW-0414">Isoprene biosynthesis</keyword>
<protein>
    <recommendedName>
        <fullName evidence="10">1-deoxy-D-xylulose-5-phosphate synthase</fullName>
        <ecNumber evidence="10">2.2.1.7</ecNumber>
    </recommendedName>
    <alternativeName>
        <fullName evidence="10">1-deoxyxylulose-5-phosphate synthase</fullName>
        <shortName evidence="10">DXP synthase</shortName>
        <shortName evidence="10">DXPS</shortName>
    </alternativeName>
</protein>
<feature type="binding site" evidence="10">
    <location>
        <begin position="149"/>
        <end position="150"/>
    </location>
    <ligand>
        <name>thiamine diphosphate</name>
        <dbReference type="ChEBI" id="CHEBI:58937"/>
    </ligand>
</feature>
<dbReference type="EC" id="2.2.1.7" evidence="10"/>
<dbReference type="Gene3D" id="3.40.50.970">
    <property type="match status" value="2"/>
</dbReference>
<comment type="cofactor">
    <cofactor evidence="10">
        <name>Mg(2+)</name>
        <dbReference type="ChEBI" id="CHEBI:18420"/>
    </cofactor>
    <text evidence="10">Binds 1 Mg(2+) ion per subunit.</text>
</comment>
<evidence type="ECO:0000256" key="5">
    <source>
        <dbReference type="ARBA" id="ARBA00022723"/>
    </source>
</evidence>
<dbReference type="EMBL" id="SLUK01000017">
    <property type="protein sequence ID" value="TCL40841.1"/>
    <property type="molecule type" value="Genomic_DNA"/>
</dbReference>
<evidence type="ECO:0000313" key="12">
    <source>
        <dbReference type="EMBL" id="TCL40841.1"/>
    </source>
</evidence>
<dbReference type="PANTHER" id="PTHR43322">
    <property type="entry name" value="1-D-DEOXYXYLULOSE 5-PHOSPHATE SYNTHASE-RELATED"/>
    <property type="match status" value="1"/>
</dbReference>
<comment type="function">
    <text evidence="10">Catalyzes the acyloin condensation reaction between C atoms 2 and 3 of pyruvate and glyceraldehyde 3-phosphate to yield 1-deoxy-D-xylulose-5-phosphate (DXP).</text>
</comment>
<dbReference type="GO" id="GO:0030976">
    <property type="term" value="F:thiamine pyrophosphate binding"/>
    <property type="evidence" value="ECO:0007669"/>
    <property type="project" value="UniProtKB-UniRule"/>
</dbReference>
<sequence>MQQYALLDKINSPQDVKRLDARQLPVLAGEIRHKLITTVSRTGGHLASNLGVVELTIALHRVFSCPKDRIVFDVGHQCYTHKLLTGRRERFSTLRQSGGLSGFPKRGESEYDAFIAGHSSTSISAAIGLARAKRLRGEEGKAIAVIGDGAFAGVAFEALSNVDETLSNLVVILNDNEMSISKNVSAFAHHLAKIRNTKGYFELKSGVERTLGAIPLVGRGMVGGLSAIKGAAKNMLYNSNLFEDMGFTYLGPVEGHNLPQLCAVFERARQMDEPVLIHVHTQKGKGYKQAEENPGAFHGVSKFDPRKEQQNDMPADSFSEQMGLHLTELGERDSRIVAITAAMKYATGLHHFSTRFRDEGRFYDVGIAESHAVVFGAALGVGGMLPFFAVYSSFLQRAYDQLLHDCCLERVHLVLGVDRAGLVGEDGETHQGLFDVPFLCSLPSCAIYSPATYDGLRRCISRALYEEEGLCAVRYPRGRQTLVLPDNAKDCGDYYEIPPKGEEQGLLITYGRVAANALGALGIAGRAYRVLLLEKIWPLPREVLDSARAAGKIVMIEESAASGSLGEHLLAALAKTGWKGDFCHRAIENPVVAQGTVEQCMQAVGLDGETLAKIL</sequence>
<evidence type="ECO:0000256" key="2">
    <source>
        <dbReference type="ARBA" id="ARBA00011081"/>
    </source>
</evidence>
<dbReference type="GO" id="GO:0016114">
    <property type="term" value="P:terpenoid biosynthetic process"/>
    <property type="evidence" value="ECO:0007669"/>
    <property type="project" value="UniProtKB-UniRule"/>
</dbReference>
<dbReference type="NCBIfam" id="NF003933">
    <property type="entry name" value="PRK05444.2-2"/>
    <property type="match status" value="1"/>
</dbReference>
<dbReference type="CDD" id="cd07033">
    <property type="entry name" value="TPP_PYR_DXS_TK_like"/>
    <property type="match status" value="1"/>
</dbReference>
<comment type="pathway">
    <text evidence="1 10">Metabolic intermediate biosynthesis; 1-deoxy-D-xylulose 5-phosphate biosynthesis; 1-deoxy-D-xylulose 5-phosphate from D-glyceraldehyde 3-phosphate and pyruvate: step 1/1.</text>
</comment>
<feature type="domain" description="Transketolase-like pyrimidine-binding" evidence="11">
    <location>
        <begin position="316"/>
        <end position="483"/>
    </location>
</feature>
<evidence type="ECO:0000256" key="10">
    <source>
        <dbReference type="HAMAP-Rule" id="MF_00315"/>
    </source>
</evidence>
<dbReference type="InterPro" id="IPR029061">
    <property type="entry name" value="THDP-binding"/>
</dbReference>
<evidence type="ECO:0000256" key="4">
    <source>
        <dbReference type="ARBA" id="ARBA00022679"/>
    </source>
</evidence>
<dbReference type="SUPFAM" id="SSF52922">
    <property type="entry name" value="TK C-terminal domain-like"/>
    <property type="match status" value="1"/>
</dbReference>
<dbReference type="AlphaFoldDB" id="A0A9X8Y738"/>
<feature type="binding site" evidence="10">
    <location>
        <position position="76"/>
    </location>
    <ligand>
        <name>thiamine diphosphate</name>
        <dbReference type="ChEBI" id="CHEBI:58937"/>
    </ligand>
</feature>
<feature type="binding site" evidence="10">
    <location>
        <position position="148"/>
    </location>
    <ligand>
        <name>Mg(2+)</name>
        <dbReference type="ChEBI" id="CHEBI:18420"/>
    </ligand>
</feature>
<dbReference type="SUPFAM" id="SSF52518">
    <property type="entry name" value="Thiamin diphosphate-binding fold (THDP-binding)"/>
    <property type="match status" value="2"/>
</dbReference>
<evidence type="ECO:0000256" key="8">
    <source>
        <dbReference type="ARBA" id="ARBA00023052"/>
    </source>
</evidence>
<name>A0A9X8Y738_9FIRM</name>
<dbReference type="InterPro" id="IPR049557">
    <property type="entry name" value="Transketolase_CS"/>
</dbReference>
<comment type="caution">
    <text evidence="12">The sequence shown here is derived from an EMBL/GenBank/DDBJ whole genome shotgun (WGS) entry which is preliminary data.</text>
</comment>
<keyword evidence="4 10" id="KW-0808">Transferase</keyword>